<evidence type="ECO:0000313" key="4">
    <source>
        <dbReference type="Proteomes" id="UP000256491"/>
    </source>
</evidence>
<evidence type="ECO:0000313" key="3">
    <source>
        <dbReference type="EMBL" id="REC69220.1"/>
    </source>
</evidence>
<evidence type="ECO:0000259" key="2">
    <source>
        <dbReference type="Pfam" id="PF14410"/>
    </source>
</evidence>
<gene>
    <name evidence="3" type="ORF">DRF57_23170</name>
</gene>
<dbReference type="Proteomes" id="UP000256491">
    <property type="component" value="Unassembled WGS sequence"/>
</dbReference>
<dbReference type="Gene3D" id="2.180.10.10">
    <property type="entry name" value="RHS repeat-associated core"/>
    <property type="match status" value="1"/>
</dbReference>
<dbReference type="Pfam" id="PF14410">
    <property type="entry name" value="GH-E"/>
    <property type="match status" value="1"/>
</dbReference>
<reference evidence="3 4" key="1">
    <citation type="journal article" date="2010" name="Syst. Appl. Microbiol.">
        <title>Four new species of Chryseobacterium from the rhizosphere of coastal sand dune plants, Chryseobacterium elymi sp. nov., Chryseobacterium hagamense sp. nov., Chryseobacterium lathyri sp. nov. and Chryseobacterium rhizosphaerae sp. nov.</title>
        <authorList>
            <person name="Cho S.H."/>
            <person name="Lee K.S."/>
            <person name="Shin D.S."/>
            <person name="Han J.H."/>
            <person name="Park K.S."/>
            <person name="Lee C.H."/>
            <person name="Park K.H."/>
            <person name="Kim S.B."/>
        </authorList>
    </citation>
    <scope>NUCLEOTIDE SEQUENCE [LARGE SCALE GENOMIC DNA]</scope>
    <source>
        <strain evidence="3 4">KCTC 22548</strain>
    </source>
</reference>
<evidence type="ECO:0000256" key="1">
    <source>
        <dbReference type="SAM" id="MobiDB-lite"/>
    </source>
</evidence>
<sequence length="358" mass="41342">NMETVETTDYLDGFQYWLNDLSFVPTSEGYYDFIQNKYIYNYTDQVGNIRLAYYKDASGNLKVDRTTHYYPFGLEFGGELSTSGSITQNYRYSSQGQENQRETKWSSYRWRNYDAAMGRFFNVDPLSEKYAYQSHYNFSENRVVDNVELEGLEGEDFRFRMAMKQKGGVQWSAEKANQEANSAAFMAVIKLVTPIEELYTIATGRDLDGNPASRKDAGKLLALNLVPQAKVEVKAAATVLKAEAKAEAKAITKAAKKLYSKSRPSYGKDQVEEVWESGKQKDNKVYDPNTGEELTWDKTIKPRSWDMGHKPGHEYRNLHRDYMDGKISKEKFLEEYRNAKNYQPESKSANRSHKYEKK</sequence>
<comment type="caution">
    <text evidence="3">The sequence shown here is derived from an EMBL/GenBank/DDBJ whole genome shotgun (WGS) entry which is preliminary data.</text>
</comment>
<dbReference type="RefSeq" id="WP_241508046.1">
    <property type="nucleotide sequence ID" value="NZ_QNUF01000058.1"/>
</dbReference>
<proteinExistence type="predicted"/>
<feature type="region of interest" description="Disordered" evidence="1">
    <location>
        <begin position="336"/>
        <end position="358"/>
    </location>
</feature>
<accession>A0ABX9IE58</accession>
<protein>
    <recommendedName>
        <fullName evidence="2">Toxin YqcG C-terminal domain-containing protein</fullName>
    </recommendedName>
</protein>
<name>A0ABX9IE58_9FLAO</name>
<organism evidence="3 4">
    <name type="scientific">Chryseobacterium rhizosphaerae</name>
    <dbReference type="NCBI Taxonomy" id="395937"/>
    <lineage>
        <taxon>Bacteria</taxon>
        <taxon>Pseudomonadati</taxon>
        <taxon>Bacteroidota</taxon>
        <taxon>Flavobacteriia</taxon>
        <taxon>Flavobacteriales</taxon>
        <taxon>Weeksellaceae</taxon>
        <taxon>Chryseobacterium group</taxon>
        <taxon>Chryseobacterium</taxon>
    </lineage>
</organism>
<feature type="domain" description="Toxin YqcG C-terminal" evidence="2">
    <location>
        <begin position="284"/>
        <end position="356"/>
    </location>
</feature>
<keyword evidence="4" id="KW-1185">Reference proteome</keyword>
<dbReference type="InterPro" id="IPR026835">
    <property type="entry name" value="YqcG_C"/>
</dbReference>
<feature type="non-terminal residue" evidence="3">
    <location>
        <position position="1"/>
    </location>
</feature>
<dbReference type="EMBL" id="QNUF01000058">
    <property type="protein sequence ID" value="REC69220.1"/>
    <property type="molecule type" value="Genomic_DNA"/>
</dbReference>
<dbReference type="InterPro" id="IPR022385">
    <property type="entry name" value="Rhs_assc_core"/>
</dbReference>
<feature type="compositionally biased region" description="Polar residues" evidence="1">
    <location>
        <begin position="340"/>
        <end position="349"/>
    </location>
</feature>
<dbReference type="NCBIfam" id="TIGR03696">
    <property type="entry name" value="Rhs_assc_core"/>
    <property type="match status" value="1"/>
</dbReference>